<keyword evidence="2" id="KW-0436">Ligase</keyword>
<dbReference type="SUPFAM" id="SSF52402">
    <property type="entry name" value="Adenine nucleotide alpha hydrolases-like"/>
    <property type="match status" value="1"/>
</dbReference>
<dbReference type="InterPro" id="IPR030662">
    <property type="entry name" value="DPH6/MJ0570"/>
</dbReference>
<dbReference type="CDD" id="cd01994">
    <property type="entry name" value="AANH_PF0828-like"/>
    <property type="match status" value="1"/>
</dbReference>
<dbReference type="EC" id="6.3.1.14" evidence="2"/>
<dbReference type="PIRSF" id="PIRSF039123">
    <property type="entry name" value="Diphthamide_synthase"/>
    <property type="match status" value="1"/>
</dbReference>
<evidence type="ECO:0000259" key="1">
    <source>
        <dbReference type="Pfam" id="PF01902"/>
    </source>
</evidence>
<dbReference type="Proteomes" id="UP000603640">
    <property type="component" value="Unassembled WGS sequence"/>
</dbReference>
<comment type="caution">
    <text evidence="2">The sequence shown here is derived from an EMBL/GenBank/DDBJ whole genome shotgun (WGS) entry which is preliminary data.</text>
</comment>
<evidence type="ECO:0000313" key="3">
    <source>
        <dbReference type="Proteomes" id="UP000603640"/>
    </source>
</evidence>
<dbReference type="NCBIfam" id="TIGR00290">
    <property type="entry name" value="MJ0570_dom"/>
    <property type="match status" value="1"/>
</dbReference>
<dbReference type="EMBL" id="JACRVF010000001">
    <property type="protein sequence ID" value="MBC5992560.1"/>
    <property type="molecule type" value="Genomic_DNA"/>
</dbReference>
<organism evidence="2 3">
    <name type="scientific">Pontibacter cellulosilyticus</name>
    <dbReference type="NCBI Taxonomy" id="1720253"/>
    <lineage>
        <taxon>Bacteria</taxon>
        <taxon>Pseudomonadati</taxon>
        <taxon>Bacteroidota</taxon>
        <taxon>Cytophagia</taxon>
        <taxon>Cytophagales</taxon>
        <taxon>Hymenobacteraceae</taxon>
        <taxon>Pontibacter</taxon>
    </lineage>
</organism>
<dbReference type="Pfam" id="PF01902">
    <property type="entry name" value="Diphthami_syn_2"/>
    <property type="match status" value="1"/>
</dbReference>
<protein>
    <submittedName>
        <fullName evidence="2">Diphthine--ammonia ligase</fullName>
        <ecNumber evidence="2">6.3.1.14</ecNumber>
    </submittedName>
</protein>
<dbReference type="RefSeq" id="WP_187066495.1">
    <property type="nucleotide sequence ID" value="NZ_JACRVF010000001.1"/>
</dbReference>
<dbReference type="InterPro" id="IPR014729">
    <property type="entry name" value="Rossmann-like_a/b/a_fold"/>
</dbReference>
<keyword evidence="3" id="KW-1185">Reference proteome</keyword>
<dbReference type="InterPro" id="IPR002761">
    <property type="entry name" value="Diphthami_syn_dom"/>
</dbReference>
<proteinExistence type="predicted"/>
<feature type="domain" description="Diphthamide synthase" evidence="1">
    <location>
        <begin position="1"/>
        <end position="203"/>
    </location>
</feature>
<name>A0A923SMV7_9BACT</name>
<accession>A0A923SMV7</accession>
<reference evidence="2" key="1">
    <citation type="submission" date="2020-08" db="EMBL/GenBank/DDBJ databases">
        <title>Pontibacter sp. SD6 16S ribosomal RNA gene Genome sequencing and assembly.</title>
        <authorList>
            <person name="Kang M."/>
        </authorList>
    </citation>
    <scope>NUCLEOTIDE SEQUENCE</scope>
    <source>
        <strain evidence="2">SD6</strain>
    </source>
</reference>
<dbReference type="AlphaFoldDB" id="A0A923SMV7"/>
<dbReference type="Gene3D" id="3.40.50.620">
    <property type="entry name" value="HUPs"/>
    <property type="match status" value="1"/>
</dbReference>
<sequence length="242" mass="27203">MRSVFNWSGGKDSALCLYHTLQEQQYQVDLLLTTLSGTTNRITMHGVRQDLLEQQANNLGITLQQVMLSESASMDAYNKLMQDTMAPLKVQGFTHAIFGDINLQDLRQYREQQLAQLGIQAAFPLWGRPTDELVREFINLGFKAVVVSINARLLDESFVGRILDDSFLADLPAGVDPAGENGEFHTFVFDGPIFKRPVKYTLGEKVLKTYGAPADADNNCFKKEDKPAYDTSFWFCDLVPTH</sequence>
<dbReference type="Gene3D" id="3.90.1490.10">
    <property type="entry name" value="putative n-type atp pyrophosphatase, domain 2"/>
    <property type="match status" value="1"/>
</dbReference>
<dbReference type="GO" id="GO:0017178">
    <property type="term" value="F:diphthine-ammonia ligase activity"/>
    <property type="evidence" value="ECO:0007669"/>
    <property type="project" value="UniProtKB-EC"/>
</dbReference>
<evidence type="ECO:0000313" key="2">
    <source>
        <dbReference type="EMBL" id="MBC5992560.1"/>
    </source>
</evidence>
<gene>
    <name evidence="2" type="ORF">H8S84_06905</name>
</gene>